<feature type="region of interest" description="Disordered" evidence="1">
    <location>
        <begin position="16"/>
        <end position="44"/>
    </location>
</feature>
<dbReference type="AlphaFoldDB" id="A0A5C6F719"/>
<protein>
    <submittedName>
        <fullName evidence="2">Uncharacterized protein</fullName>
    </submittedName>
</protein>
<evidence type="ECO:0000313" key="2">
    <source>
        <dbReference type="EMBL" id="TWU55896.1"/>
    </source>
</evidence>
<comment type="caution">
    <text evidence="2">The sequence shown here is derived from an EMBL/GenBank/DDBJ whole genome shotgun (WGS) entry which is preliminary data.</text>
</comment>
<dbReference type="EMBL" id="SJPX01000002">
    <property type="protein sequence ID" value="TWU55896.1"/>
    <property type="molecule type" value="Genomic_DNA"/>
</dbReference>
<evidence type="ECO:0000313" key="3">
    <source>
        <dbReference type="Proteomes" id="UP000317977"/>
    </source>
</evidence>
<proteinExistence type="predicted"/>
<name>A0A5C6F719_9BACT</name>
<sequence length="60" mass="6424">MPNAADRLAATMISQAETSQAIADRDSPSQAHPSTMQRSHDSIDEAVLSVPLDQCELEDA</sequence>
<gene>
    <name evidence="2" type="ORF">Poly59_21990</name>
</gene>
<organism evidence="2 3">
    <name type="scientific">Rubripirellula reticaptiva</name>
    <dbReference type="NCBI Taxonomy" id="2528013"/>
    <lineage>
        <taxon>Bacteria</taxon>
        <taxon>Pseudomonadati</taxon>
        <taxon>Planctomycetota</taxon>
        <taxon>Planctomycetia</taxon>
        <taxon>Pirellulales</taxon>
        <taxon>Pirellulaceae</taxon>
        <taxon>Rubripirellula</taxon>
    </lineage>
</organism>
<accession>A0A5C6F719</accession>
<feature type="compositionally biased region" description="Polar residues" evidence="1">
    <location>
        <begin position="28"/>
        <end position="37"/>
    </location>
</feature>
<evidence type="ECO:0000256" key="1">
    <source>
        <dbReference type="SAM" id="MobiDB-lite"/>
    </source>
</evidence>
<keyword evidence="3" id="KW-1185">Reference proteome</keyword>
<reference evidence="2 3" key="1">
    <citation type="submission" date="2019-02" db="EMBL/GenBank/DDBJ databases">
        <title>Deep-cultivation of Planctomycetes and their phenomic and genomic characterization uncovers novel biology.</title>
        <authorList>
            <person name="Wiegand S."/>
            <person name="Jogler M."/>
            <person name="Boedeker C."/>
            <person name="Pinto D."/>
            <person name="Vollmers J."/>
            <person name="Rivas-Marin E."/>
            <person name="Kohn T."/>
            <person name="Peeters S.H."/>
            <person name="Heuer A."/>
            <person name="Rast P."/>
            <person name="Oberbeckmann S."/>
            <person name="Bunk B."/>
            <person name="Jeske O."/>
            <person name="Meyerdierks A."/>
            <person name="Storesund J.E."/>
            <person name="Kallscheuer N."/>
            <person name="Luecker S."/>
            <person name="Lage O.M."/>
            <person name="Pohl T."/>
            <person name="Merkel B.J."/>
            <person name="Hornburger P."/>
            <person name="Mueller R.-W."/>
            <person name="Bruemmer F."/>
            <person name="Labrenz M."/>
            <person name="Spormann A.M."/>
            <person name="Op Den Camp H."/>
            <person name="Overmann J."/>
            <person name="Amann R."/>
            <person name="Jetten M.S.M."/>
            <person name="Mascher T."/>
            <person name="Medema M.H."/>
            <person name="Devos D.P."/>
            <person name="Kaster A.-K."/>
            <person name="Ovreas L."/>
            <person name="Rohde M."/>
            <person name="Galperin M.Y."/>
            <person name="Jogler C."/>
        </authorList>
    </citation>
    <scope>NUCLEOTIDE SEQUENCE [LARGE SCALE GENOMIC DNA]</scope>
    <source>
        <strain evidence="2 3">Poly59</strain>
    </source>
</reference>
<dbReference type="RefSeq" id="WP_146534007.1">
    <property type="nucleotide sequence ID" value="NZ_SJPX01000002.1"/>
</dbReference>
<dbReference type="Proteomes" id="UP000317977">
    <property type="component" value="Unassembled WGS sequence"/>
</dbReference>